<comment type="caution">
    <text evidence="1">The sequence shown here is derived from an EMBL/GenBank/DDBJ whole genome shotgun (WGS) entry which is preliminary data.</text>
</comment>
<feature type="non-terminal residue" evidence="1">
    <location>
        <position position="1"/>
    </location>
</feature>
<proteinExistence type="predicted"/>
<sequence>DQSSCVGTGTASHYAAECTLTVPWHIRRPGPNFEQEWLKSEAKNLFCSKIS</sequence>
<dbReference type="Proteomes" id="UP000499080">
    <property type="component" value="Unassembled WGS sequence"/>
</dbReference>
<gene>
    <name evidence="1" type="ORF">AVEN_240969_1</name>
    <name evidence="2" type="ORF">AVEN_89892_1</name>
</gene>
<organism evidence="1 3">
    <name type="scientific">Araneus ventricosus</name>
    <name type="common">Orbweaver spider</name>
    <name type="synonym">Epeira ventricosa</name>
    <dbReference type="NCBI Taxonomy" id="182803"/>
    <lineage>
        <taxon>Eukaryota</taxon>
        <taxon>Metazoa</taxon>
        <taxon>Ecdysozoa</taxon>
        <taxon>Arthropoda</taxon>
        <taxon>Chelicerata</taxon>
        <taxon>Arachnida</taxon>
        <taxon>Araneae</taxon>
        <taxon>Araneomorphae</taxon>
        <taxon>Entelegynae</taxon>
        <taxon>Araneoidea</taxon>
        <taxon>Araneidae</taxon>
        <taxon>Araneus</taxon>
    </lineage>
</organism>
<keyword evidence="3" id="KW-1185">Reference proteome</keyword>
<reference evidence="1 3" key="1">
    <citation type="journal article" date="2019" name="Sci. Rep.">
        <title>Orb-weaving spider Araneus ventricosus genome elucidates the spidroin gene catalogue.</title>
        <authorList>
            <person name="Kono N."/>
            <person name="Nakamura H."/>
            <person name="Ohtoshi R."/>
            <person name="Moran D.A.P."/>
            <person name="Shinohara A."/>
            <person name="Yoshida Y."/>
            <person name="Fujiwara M."/>
            <person name="Mori M."/>
            <person name="Tomita M."/>
            <person name="Arakawa K."/>
        </authorList>
    </citation>
    <scope>NUCLEOTIDE SEQUENCE [LARGE SCALE GENOMIC DNA]</scope>
</reference>
<name>A0A4Y2LG67_ARAVE</name>
<evidence type="ECO:0000313" key="1">
    <source>
        <dbReference type="EMBL" id="GBN13791.1"/>
    </source>
</evidence>
<evidence type="ECO:0000313" key="3">
    <source>
        <dbReference type="Proteomes" id="UP000499080"/>
    </source>
</evidence>
<dbReference type="AlphaFoldDB" id="A0A4Y2LG67"/>
<dbReference type="EMBL" id="BGPR01199446">
    <property type="protein sequence ID" value="GBN13860.1"/>
    <property type="molecule type" value="Genomic_DNA"/>
</dbReference>
<evidence type="ECO:0000313" key="2">
    <source>
        <dbReference type="EMBL" id="GBN13860.1"/>
    </source>
</evidence>
<protein>
    <submittedName>
        <fullName evidence="1">Uncharacterized protein</fullName>
    </submittedName>
</protein>
<dbReference type="EMBL" id="BGPR01199419">
    <property type="protein sequence ID" value="GBN13791.1"/>
    <property type="molecule type" value="Genomic_DNA"/>
</dbReference>
<accession>A0A4Y2LG67</accession>